<protein>
    <recommendedName>
        <fullName evidence="1">Phospholipase D-like domain-containing protein</fullName>
    </recommendedName>
</protein>
<proteinExistence type="predicted"/>
<accession>A0A5N5E166</accession>
<evidence type="ECO:0000313" key="3">
    <source>
        <dbReference type="Proteomes" id="UP000325576"/>
    </source>
</evidence>
<gene>
    <name evidence="2" type="ORF">BS297_16990</name>
</gene>
<name>A0A5N5E166_RHOER</name>
<comment type="caution">
    <text evidence="2">The sequence shown here is derived from an EMBL/GenBank/DDBJ whole genome shotgun (WGS) entry which is preliminary data.</text>
</comment>
<organism evidence="2 3">
    <name type="scientific">Rhodococcus erythropolis</name>
    <name type="common">Arthrobacter picolinophilus</name>
    <dbReference type="NCBI Taxonomy" id="1833"/>
    <lineage>
        <taxon>Bacteria</taxon>
        <taxon>Bacillati</taxon>
        <taxon>Actinomycetota</taxon>
        <taxon>Actinomycetes</taxon>
        <taxon>Mycobacteriales</taxon>
        <taxon>Nocardiaceae</taxon>
        <taxon>Rhodococcus</taxon>
        <taxon>Rhodococcus erythropolis group</taxon>
    </lineage>
</organism>
<feature type="domain" description="Phospholipase D-like" evidence="1">
    <location>
        <begin position="63"/>
        <end position="126"/>
    </location>
</feature>
<evidence type="ECO:0000259" key="1">
    <source>
        <dbReference type="Pfam" id="PF13091"/>
    </source>
</evidence>
<dbReference type="AlphaFoldDB" id="A0A5N5E166"/>
<dbReference type="InterPro" id="IPR025202">
    <property type="entry name" value="PLD-like_dom"/>
</dbReference>
<dbReference type="Pfam" id="PF13091">
    <property type="entry name" value="PLDc_2"/>
    <property type="match status" value="1"/>
</dbReference>
<dbReference type="EMBL" id="MRBO01000469">
    <property type="protein sequence ID" value="KAB2584125.1"/>
    <property type="molecule type" value="Genomic_DNA"/>
</dbReference>
<dbReference type="Gene3D" id="3.30.870.10">
    <property type="entry name" value="Endonuclease Chain A"/>
    <property type="match status" value="1"/>
</dbReference>
<reference evidence="2 3" key="1">
    <citation type="journal article" date="2017" name="Poromechanics V (2013)">
        <title>Genomic Characterization of the Arsenic-Tolerant Actinobacterium, &lt;i&gt;Rhodococcus erythropolis&lt;/i&gt; S43.</title>
        <authorList>
            <person name="Retamal-Morales G."/>
            <person name="Mehnert M."/>
            <person name="Schwabe R."/>
            <person name="Tischler D."/>
            <person name="Schloemann M."/>
            <person name="Levican G.J."/>
        </authorList>
    </citation>
    <scope>NUCLEOTIDE SEQUENCE [LARGE SCALE GENOMIC DNA]</scope>
    <source>
        <strain evidence="2 3">S43</strain>
    </source>
</reference>
<evidence type="ECO:0000313" key="2">
    <source>
        <dbReference type="EMBL" id="KAB2584125.1"/>
    </source>
</evidence>
<sequence length="335" mass="36664">MDYTFAGPKAWEKITATTKKSGPRKAAVAFLGREAPSLMPLTENDVLVCNASDSALRSHSTSPDAISDYLSRGVEVWSSAALHAKVIATSKWAIVGSANASRHSARRTNEAAIITDDSEIVSEVKNFVDCEIAALDATEQITVEDLPRLRAVWNEGLNADPRFGVPGVNKSVDELISNPDAYFYICKDDTVDVDAATSSQARKAIRRGHATAEFAIGVVAIEADQPPLDIGDLLFWWDQEGIDVPAVVIDIPRPALDGSDGRTYQAYRYRKDLHWLTWDHLRAELPAALWTLLDHDEPHIEGTLADTTPRGAFTKQARLARALLQLWGLAIPDPI</sequence>
<dbReference type="Proteomes" id="UP000325576">
    <property type="component" value="Unassembled WGS sequence"/>
</dbReference>
<dbReference type="SUPFAM" id="SSF56024">
    <property type="entry name" value="Phospholipase D/nuclease"/>
    <property type="match status" value="1"/>
</dbReference>